<sequence>MHLHRSKTDPAIALACFGCSKASANGTSKCCDKRLVGFVQHDQALKLACLGASEDKSTVTRSTLVTKRQYGRPCRRLRLQLQAEGHCLLSQYTDLHRQRGNAIRERGCWCECGGPVSRN</sequence>
<reference evidence="1" key="1">
    <citation type="submission" date="2020-01" db="EMBL/GenBank/DDBJ databases">
        <authorList>
            <consortium name="DOE Joint Genome Institute"/>
            <person name="Haridas S."/>
            <person name="Albert R."/>
            <person name="Binder M."/>
            <person name="Bloem J."/>
            <person name="Labutti K."/>
            <person name="Salamov A."/>
            <person name="Andreopoulos B."/>
            <person name="Baker S.E."/>
            <person name="Barry K."/>
            <person name="Bills G."/>
            <person name="Bluhm B.H."/>
            <person name="Cannon C."/>
            <person name="Castanera R."/>
            <person name="Culley D.E."/>
            <person name="Daum C."/>
            <person name="Ezra D."/>
            <person name="Gonzalez J.B."/>
            <person name="Henrissat B."/>
            <person name="Kuo A."/>
            <person name="Liang C."/>
            <person name="Lipzen A."/>
            <person name="Lutzoni F."/>
            <person name="Magnuson J."/>
            <person name="Mondo S."/>
            <person name="Nolan M."/>
            <person name="Ohm R."/>
            <person name="Pangilinan J."/>
            <person name="Park H.-J."/>
            <person name="Ramirez L."/>
            <person name="Alfaro M."/>
            <person name="Sun H."/>
            <person name="Tritt A."/>
            <person name="Yoshinaga Y."/>
            <person name="Zwiers L.-H."/>
            <person name="Turgeon B.G."/>
            <person name="Goodwin S.B."/>
            <person name="Spatafora J.W."/>
            <person name="Crous P.W."/>
            <person name="Grigoriev I.V."/>
        </authorList>
    </citation>
    <scope>NUCLEOTIDE SEQUENCE</scope>
    <source>
        <strain evidence="1">IPT5</strain>
    </source>
</reference>
<accession>A0A6A7B2F3</accession>
<proteinExistence type="predicted"/>
<dbReference type="AlphaFoldDB" id="A0A6A7B2F3"/>
<name>A0A6A7B2F3_9PLEO</name>
<evidence type="ECO:0000313" key="1">
    <source>
        <dbReference type="EMBL" id="KAF2849696.1"/>
    </source>
</evidence>
<gene>
    <name evidence="1" type="ORF">T440DRAFT_124057</name>
</gene>
<keyword evidence="2" id="KW-1185">Reference proteome</keyword>
<organism evidence="1 2">
    <name type="scientific">Plenodomus tracheiphilus IPT5</name>
    <dbReference type="NCBI Taxonomy" id="1408161"/>
    <lineage>
        <taxon>Eukaryota</taxon>
        <taxon>Fungi</taxon>
        <taxon>Dikarya</taxon>
        <taxon>Ascomycota</taxon>
        <taxon>Pezizomycotina</taxon>
        <taxon>Dothideomycetes</taxon>
        <taxon>Pleosporomycetidae</taxon>
        <taxon>Pleosporales</taxon>
        <taxon>Pleosporineae</taxon>
        <taxon>Leptosphaeriaceae</taxon>
        <taxon>Plenodomus</taxon>
    </lineage>
</organism>
<dbReference type="EMBL" id="MU006310">
    <property type="protein sequence ID" value="KAF2849696.1"/>
    <property type="molecule type" value="Genomic_DNA"/>
</dbReference>
<dbReference type="Proteomes" id="UP000799423">
    <property type="component" value="Unassembled WGS sequence"/>
</dbReference>
<evidence type="ECO:0000313" key="2">
    <source>
        <dbReference type="Proteomes" id="UP000799423"/>
    </source>
</evidence>
<protein>
    <submittedName>
        <fullName evidence="1">Uncharacterized protein</fullName>
    </submittedName>
</protein>